<accession>A0A2B8BMX0</accession>
<dbReference type="SUPFAM" id="SSF88874">
    <property type="entry name" value="Receptor-binding domain of short tail fibre protein gp12"/>
    <property type="match status" value="1"/>
</dbReference>
<name>A0A2B8BMX0_9PROT</name>
<dbReference type="AlphaFoldDB" id="A0A2B8BMX0"/>
<evidence type="ECO:0000259" key="1">
    <source>
        <dbReference type="Pfam" id="PF07484"/>
    </source>
</evidence>
<feature type="domain" description="Phage tail collar" evidence="1">
    <location>
        <begin position="6"/>
        <end position="61"/>
    </location>
</feature>
<evidence type="ECO:0000313" key="2">
    <source>
        <dbReference type="EMBL" id="PGH59291.1"/>
    </source>
</evidence>
<organism evidence="2 3">
    <name type="scientific">Azospirillum palustre</name>
    <dbReference type="NCBI Taxonomy" id="2044885"/>
    <lineage>
        <taxon>Bacteria</taxon>
        <taxon>Pseudomonadati</taxon>
        <taxon>Pseudomonadota</taxon>
        <taxon>Alphaproteobacteria</taxon>
        <taxon>Rhodospirillales</taxon>
        <taxon>Azospirillaceae</taxon>
        <taxon>Azospirillum</taxon>
    </lineage>
</organism>
<dbReference type="Gene3D" id="3.90.1340.10">
    <property type="entry name" value="Phage tail collar domain"/>
    <property type="match status" value="1"/>
</dbReference>
<protein>
    <submittedName>
        <fullName evidence="2">Phage tail protein</fullName>
    </submittedName>
</protein>
<sequence>MDAYIGLIFPFAGTFAPQGTAQCWGQQMTVQQNQALFSLVYNLYGGDSRTVFNVPDLRGRVLVGSGQSPYLNTSLNPGNFGGTATTTLGLTNLPLHTHGATFTPGGGSSTSTISANVTIPISTAQANLPTPGAGTNYLGGVKVSDAGTFTDWQTEGPYTATAPGSGANLIGTATGTVTVTGGGGTVTVSPGGGQTVPAAFSNLQPYLAVTMYIVTLGYYPTRD</sequence>
<proteinExistence type="predicted"/>
<keyword evidence="3" id="KW-1185">Reference proteome</keyword>
<dbReference type="OrthoDB" id="9810174at2"/>
<evidence type="ECO:0000313" key="3">
    <source>
        <dbReference type="Proteomes" id="UP000225379"/>
    </source>
</evidence>
<dbReference type="InterPro" id="IPR011083">
    <property type="entry name" value="Phage_tail_collar_dom"/>
</dbReference>
<dbReference type="Pfam" id="PF07484">
    <property type="entry name" value="Collar"/>
    <property type="match status" value="1"/>
</dbReference>
<dbReference type="InterPro" id="IPR037053">
    <property type="entry name" value="Phage_tail_collar_dom_sf"/>
</dbReference>
<dbReference type="EMBL" id="PDKW01000036">
    <property type="protein sequence ID" value="PGH59291.1"/>
    <property type="molecule type" value="Genomic_DNA"/>
</dbReference>
<comment type="caution">
    <text evidence="2">The sequence shown here is derived from an EMBL/GenBank/DDBJ whole genome shotgun (WGS) entry which is preliminary data.</text>
</comment>
<gene>
    <name evidence="2" type="ORF">CRT60_01275</name>
</gene>
<reference evidence="3" key="1">
    <citation type="submission" date="2017-10" db="EMBL/GenBank/DDBJ databases">
        <authorList>
            <person name="Kravchenko I.K."/>
            <person name="Grouzdev D.S."/>
        </authorList>
    </citation>
    <scope>NUCLEOTIDE SEQUENCE [LARGE SCALE GENOMIC DNA]</scope>
    <source>
        <strain evidence="3">B2</strain>
    </source>
</reference>
<dbReference type="Proteomes" id="UP000225379">
    <property type="component" value="Unassembled WGS sequence"/>
</dbReference>